<keyword evidence="2" id="KW-1133">Transmembrane helix</keyword>
<dbReference type="GO" id="GO:0019901">
    <property type="term" value="F:protein kinase binding"/>
    <property type="evidence" value="ECO:0007669"/>
    <property type="project" value="TreeGrafter"/>
</dbReference>
<evidence type="ECO:0000256" key="1">
    <source>
        <dbReference type="SAM" id="MobiDB-lite"/>
    </source>
</evidence>
<dbReference type="GO" id="GO:0001772">
    <property type="term" value="C:immunological synapse"/>
    <property type="evidence" value="ECO:0007669"/>
    <property type="project" value="TreeGrafter"/>
</dbReference>
<keyword evidence="2" id="KW-0812">Transmembrane</keyword>
<evidence type="ECO:0000256" key="2">
    <source>
        <dbReference type="SAM" id="Phobius"/>
    </source>
</evidence>
<keyword evidence="2" id="KW-0472">Membrane</keyword>
<reference evidence="3" key="1">
    <citation type="journal article" date="2022" name="bioRxiv">
        <title>Sequencing and chromosome-scale assembly of the giantPleurodeles waltlgenome.</title>
        <authorList>
            <person name="Brown T."/>
            <person name="Elewa A."/>
            <person name="Iarovenko S."/>
            <person name="Subramanian E."/>
            <person name="Araus A.J."/>
            <person name="Petzold A."/>
            <person name="Susuki M."/>
            <person name="Suzuki K.-i.T."/>
            <person name="Hayashi T."/>
            <person name="Toyoda A."/>
            <person name="Oliveira C."/>
            <person name="Osipova E."/>
            <person name="Leigh N.D."/>
            <person name="Simon A."/>
            <person name="Yun M.H."/>
        </authorList>
    </citation>
    <scope>NUCLEOTIDE SEQUENCE</scope>
    <source>
        <strain evidence="3">20211129_DDA</strain>
        <tissue evidence="3">Liver</tissue>
    </source>
</reference>
<sequence length="250" mass="28143">MPLTSRENIFRFLLSGEPEKDSEALGVDMDSVFIMWAFVLVLPIIITTALCIHCREGTPTRIPQSVDDYEYKPPGETSHSSFTVLRSSNYAQQRGPPDPSTDHMDHFLSITSLQHPESRRSSFAKPEVDRDSIPSYENEEPVQPDIDYSNEDYICGYIEVLPDNPDTSISQSTPLESGKSASLSSAFTEDYQNVPEQQRDSLGGSLEYVNVPEKKESADISDNNYDDTSDHETDDDDTPDYENIEKQKRG</sequence>
<name>A0AAV7P9Q3_PLEWA</name>
<feature type="transmembrane region" description="Helical" evidence="2">
    <location>
        <begin position="33"/>
        <end position="52"/>
    </location>
</feature>
<dbReference type="GO" id="GO:0035556">
    <property type="term" value="P:intracellular signal transduction"/>
    <property type="evidence" value="ECO:0007669"/>
    <property type="project" value="TreeGrafter"/>
</dbReference>
<accession>A0AAV7P9Q3</accession>
<organism evidence="3 4">
    <name type="scientific">Pleurodeles waltl</name>
    <name type="common">Iberian ribbed newt</name>
    <dbReference type="NCBI Taxonomy" id="8319"/>
    <lineage>
        <taxon>Eukaryota</taxon>
        <taxon>Metazoa</taxon>
        <taxon>Chordata</taxon>
        <taxon>Craniata</taxon>
        <taxon>Vertebrata</taxon>
        <taxon>Euteleostomi</taxon>
        <taxon>Amphibia</taxon>
        <taxon>Batrachia</taxon>
        <taxon>Caudata</taxon>
        <taxon>Salamandroidea</taxon>
        <taxon>Salamandridae</taxon>
        <taxon>Pleurodelinae</taxon>
        <taxon>Pleurodeles</taxon>
    </lineage>
</organism>
<dbReference type="InterPro" id="IPR008359">
    <property type="entry name" value="Linker_for_activat_Tcells_prot"/>
</dbReference>
<dbReference type="PANTHER" id="PTHR15586">
    <property type="entry name" value="LINKER FOR ACTIVATION OF T-CELLS FAMILY MEMBER 1"/>
    <property type="match status" value="1"/>
</dbReference>
<comment type="caution">
    <text evidence="3">The sequence shown here is derived from an EMBL/GenBank/DDBJ whole genome shotgun (WGS) entry which is preliminary data.</text>
</comment>
<feature type="compositionally biased region" description="Polar residues" evidence="1">
    <location>
        <begin position="77"/>
        <end position="92"/>
    </location>
</feature>
<feature type="compositionally biased region" description="Polar residues" evidence="1">
    <location>
        <begin position="165"/>
        <end position="196"/>
    </location>
</feature>
<dbReference type="EMBL" id="JANPWB010000011">
    <property type="protein sequence ID" value="KAJ1124875.1"/>
    <property type="molecule type" value="Genomic_DNA"/>
</dbReference>
<feature type="region of interest" description="Disordered" evidence="1">
    <location>
        <begin position="165"/>
        <end position="250"/>
    </location>
</feature>
<gene>
    <name evidence="3" type="ORF">NDU88_003322</name>
</gene>
<feature type="compositionally biased region" description="Basic and acidic residues" evidence="1">
    <location>
        <begin position="116"/>
        <end position="132"/>
    </location>
</feature>
<proteinExistence type="predicted"/>
<evidence type="ECO:0008006" key="5">
    <source>
        <dbReference type="Google" id="ProtNLM"/>
    </source>
</evidence>
<evidence type="ECO:0000313" key="4">
    <source>
        <dbReference type="Proteomes" id="UP001066276"/>
    </source>
</evidence>
<feature type="region of interest" description="Disordered" evidence="1">
    <location>
        <begin position="62"/>
        <end position="148"/>
    </location>
</feature>
<protein>
    <recommendedName>
        <fullName evidence="5">Linker for activation of T-cells family member 1</fullName>
    </recommendedName>
</protein>
<keyword evidence="4" id="KW-1185">Reference proteome</keyword>
<dbReference type="AlphaFoldDB" id="A0AAV7P9Q3"/>
<dbReference type="Proteomes" id="UP001066276">
    <property type="component" value="Chromosome 7"/>
</dbReference>
<dbReference type="PANTHER" id="PTHR15586:SF0">
    <property type="entry name" value="LINKER FOR ACTIVATION OF T-CELLS FAMILY MEMBER 1"/>
    <property type="match status" value="1"/>
</dbReference>
<dbReference type="GO" id="GO:0050863">
    <property type="term" value="P:regulation of T cell activation"/>
    <property type="evidence" value="ECO:0007669"/>
    <property type="project" value="TreeGrafter"/>
</dbReference>
<evidence type="ECO:0000313" key="3">
    <source>
        <dbReference type="EMBL" id="KAJ1124875.1"/>
    </source>
</evidence>
<dbReference type="Pfam" id="PF15234">
    <property type="entry name" value="LAT"/>
    <property type="match status" value="1"/>
</dbReference>
<dbReference type="GO" id="GO:0006954">
    <property type="term" value="P:inflammatory response"/>
    <property type="evidence" value="ECO:0007669"/>
    <property type="project" value="TreeGrafter"/>
</dbReference>
<dbReference type="GO" id="GO:0006955">
    <property type="term" value="P:immune response"/>
    <property type="evidence" value="ECO:0007669"/>
    <property type="project" value="TreeGrafter"/>
</dbReference>
<feature type="compositionally biased region" description="Acidic residues" evidence="1">
    <location>
        <begin position="224"/>
        <end position="242"/>
    </location>
</feature>